<evidence type="ECO:0000256" key="1">
    <source>
        <dbReference type="SAM" id="Phobius"/>
    </source>
</evidence>
<dbReference type="EMBL" id="VSSQ01038758">
    <property type="protein sequence ID" value="MPM91735.1"/>
    <property type="molecule type" value="Genomic_DNA"/>
</dbReference>
<feature type="transmembrane region" description="Helical" evidence="1">
    <location>
        <begin position="115"/>
        <end position="133"/>
    </location>
</feature>
<organism evidence="2">
    <name type="scientific">bioreactor metagenome</name>
    <dbReference type="NCBI Taxonomy" id="1076179"/>
    <lineage>
        <taxon>unclassified sequences</taxon>
        <taxon>metagenomes</taxon>
        <taxon>ecological metagenomes</taxon>
    </lineage>
</organism>
<comment type="caution">
    <text evidence="2">The sequence shown here is derived from an EMBL/GenBank/DDBJ whole genome shotgun (WGS) entry which is preliminary data.</text>
</comment>
<evidence type="ECO:0008006" key="3">
    <source>
        <dbReference type="Google" id="ProtNLM"/>
    </source>
</evidence>
<accession>A0A645DR46</accession>
<reference evidence="2" key="1">
    <citation type="submission" date="2019-08" db="EMBL/GenBank/DDBJ databases">
        <authorList>
            <person name="Kucharzyk K."/>
            <person name="Murdoch R.W."/>
            <person name="Higgins S."/>
            <person name="Loffler F."/>
        </authorList>
    </citation>
    <scope>NUCLEOTIDE SEQUENCE</scope>
</reference>
<keyword evidence="1" id="KW-0812">Transmembrane</keyword>
<evidence type="ECO:0000313" key="2">
    <source>
        <dbReference type="EMBL" id="MPM91735.1"/>
    </source>
</evidence>
<keyword evidence="1" id="KW-1133">Transmembrane helix</keyword>
<feature type="transmembrane region" description="Helical" evidence="1">
    <location>
        <begin position="5"/>
        <end position="22"/>
    </location>
</feature>
<feature type="transmembrane region" description="Helical" evidence="1">
    <location>
        <begin position="28"/>
        <end position="59"/>
    </location>
</feature>
<gene>
    <name evidence="2" type="ORF">SDC9_138869</name>
</gene>
<feature type="transmembrane region" description="Helical" evidence="1">
    <location>
        <begin position="145"/>
        <end position="175"/>
    </location>
</feature>
<name>A0A645DR46_9ZZZZ</name>
<feature type="transmembrane region" description="Helical" evidence="1">
    <location>
        <begin position="66"/>
        <end position="85"/>
    </location>
</feature>
<dbReference type="AlphaFoldDB" id="A0A645DR46"/>
<protein>
    <recommendedName>
        <fullName evidence="3">Glycosyltransferase RgtA/B/C/D-like domain-containing protein</fullName>
    </recommendedName>
</protein>
<keyword evidence="1" id="KW-0472">Membrane</keyword>
<proteinExistence type="predicted"/>
<sequence>MRPQLLVYPLFVLAVAVLYRWQAGQKKIVFWLPLLALLWGNLHASFVLLFALMLAALVFGQGERKTLALALLLSVGAIFINPRGAESWRYVVDMLSSSANMQFSAEWGPPVNEGWQMNLFFAWLLGFPFLAVFSGRKLTRLEWVWFLGFGALALWGTRYGVWFVMLLAVLSAQLLTGWEERLKSTSTQGNLTLNWLLPLIFVLLPLGLLPGVRQSWWQQAPSDTQNTPFDATAWLQNRPELQGPLLAEMGFASYLEFALPERQVWIDTRVQLFPVEQWEKYVDITYAYDGWGQELEASGANLLMVSPVRQPRLAEAMKSASGWCKLYADETALIYSRGICNKN</sequence>
<feature type="transmembrane region" description="Helical" evidence="1">
    <location>
        <begin position="195"/>
        <end position="212"/>
    </location>
</feature>